<keyword evidence="1" id="KW-0812">Transmembrane</keyword>
<feature type="transmembrane region" description="Helical" evidence="1">
    <location>
        <begin position="838"/>
        <end position="859"/>
    </location>
</feature>
<dbReference type="EMBL" id="CAADRA010007074">
    <property type="protein sequence ID" value="VFT99063.1"/>
    <property type="molecule type" value="Genomic_DNA"/>
</dbReference>
<keyword evidence="4" id="KW-1185">Reference proteome</keyword>
<evidence type="ECO:0000256" key="1">
    <source>
        <dbReference type="SAM" id="Phobius"/>
    </source>
</evidence>
<feature type="transmembrane region" description="Helical" evidence="1">
    <location>
        <begin position="1475"/>
        <end position="1501"/>
    </location>
</feature>
<dbReference type="Proteomes" id="UP000332933">
    <property type="component" value="Unassembled WGS sequence"/>
</dbReference>
<evidence type="ECO:0000313" key="3">
    <source>
        <dbReference type="EMBL" id="VFT99063.1"/>
    </source>
</evidence>
<organism evidence="3 4">
    <name type="scientific">Aphanomyces stellatus</name>
    <dbReference type="NCBI Taxonomy" id="120398"/>
    <lineage>
        <taxon>Eukaryota</taxon>
        <taxon>Sar</taxon>
        <taxon>Stramenopiles</taxon>
        <taxon>Oomycota</taxon>
        <taxon>Saprolegniomycetes</taxon>
        <taxon>Saprolegniales</taxon>
        <taxon>Verrucalvaceae</taxon>
        <taxon>Aphanomyces</taxon>
    </lineage>
</organism>
<feature type="transmembrane region" description="Helical" evidence="1">
    <location>
        <begin position="1522"/>
        <end position="1550"/>
    </location>
</feature>
<feature type="transmembrane region" description="Helical" evidence="1">
    <location>
        <begin position="659"/>
        <end position="683"/>
    </location>
</feature>
<sequence length="1756" mass="193494">MSTKIQPDVRGPHGNAIVRPKRGTIATVDIHDLCLATTTTTTVHFAATAGGLIYVGATLACSFVYLSLLGPYVANDFWWPEYNTSGTQTFIADLYNTKLAMDTRGTLDVVGDGIWKDYSGTAPTTVDVRQNTARQILHAQLPLDVAITTLRQNPLSDNIIAFVAVCWLDLNRTFELAHTGARQRRCDKTMRWNGAVYLESLLRNTAAADMASSTYLHAIQTTIFAAVETTWVDTLLAQQQQWLAVRDEVDVWTQHGLQLWQHQMQNRYLMGVDETIRVTSAMGVGQTVTIGSIAFARRSAGAWTTQYASYGLDNDLNGCLVTNSSMVRSASHAFERVGNDWDRYYNGPAKTIGSQLIRSRIGPLESIDVWRVPMTPGLRLFAQLSTDQVWRQIQSRFVSLGTVTVDAVPPSWWSFNTSFGGNPLCPYNGPTPYIQPSFDFYDDCGIQIRHTITLTPQTTLFAMLALNMTSNARTVIPTVCGSCHTSARQCEQYLTQAAALLEGTVVSPALRQAIRNATAQLVRLNISYIQFLTTLPDGTPTIWSQPMIQDPPDWSWTFFGWTAMFDWVDKSRGVYTFAGDVSNVTLVSSWHGHFAMATDPLELPQRACFFVWLSAVYATAILVVVGLLMLGYTATHAVDGRNFIFMNRVVGGVWLGRPLLFARGLTAMAILSTCPMSLGVVGLTRFQVVARPLWHTLVLAGEASWVTYALNDCLLPLTQHYSRLYAPLSATASWMAVLVHSLLWPADPRFTIGRNCTIVSFIRGVQCQSGAVEIGHVANVETLVELCVASTVAAYLVVRGMLVLWPTWSPNPNGKHEHLLVPASADVFFARSNRRLDAAAFVMAGILSFPHTIFNISLWSTFDTSEALDTRTVASTTIRQDRGVAGVRFYPHWAIRARGVVGFVIMVVSVSSCYAFLRMTDARLQNDFLWANFNTLAVQAYVCNWFNQNLQVFRSGLVLVVLNNATFGAIAAADATVINVAPLYATEVQDEINTIGNVIHGLRTMDSCAVPWIATAYCYVDFARTWEMATSAERQRRCTASTHNGAVFLEAMLRNVNWQRLMQCWGNAIDATVLNELRTSKDGRAWIESTRVNANTVVAESATWRARGIVDFTTQWQNYKRLAVVESFSITSAFGLDYPVALKRSRSVFQLTSQTSFKLYWAWANDLACLAGRNSSLVRASPTFAFQNTSLEDEGLVAMPWDVAFVLFRTTVGPFGSVDAYRVPVPKTLLVLYQKITHVILDVASKKQVELRAASSMNTVHTFAPQPTAWDGAQLWGGDLLCPTNPGPVTTPLKYFSHLGVCGIYLTDKFEASAPLVMKGIVAAGLLFGRPHAAWQRDTYDSTSTAQMFATLTPLLEQTINLAMYNALLASAADAKQVVRRVVQLQLVQYIARPSGASYEPVELSQVDVFDSTEVDLEFYAWLYLFEWVEGRREVVRFRGDVGAITTISTEETLTQLVATATQVPQNVMYYAKVLLQYFTAVLVGLASVVCLYIVANLGIVEGSNMIHFNRIAGLVWLGRPLMVLRGVVALALLSTSSLGVATAGLVAYFESLPPSYVTTLVSASEMTWLVFAITDVASIVAREHTPSFSTPCCLVACGVTLLLSLTSPVTPRVTIARTCAVASVDFDAVCHSGEIAIGNAGRFQTLVAAAVVSFGACYATTWLLRARLAAHPVPASFLLHASANYEFSKRQWQVQGLYFLDPASALLNGVVVVPWGRHTLYVLDIKSWRTFVMNNQDVVDDDLSTQFSYCIPVVD</sequence>
<feature type="transmembrane region" description="Helical" evidence="1">
    <location>
        <begin position="724"/>
        <end position="744"/>
    </location>
</feature>
<proteinExistence type="predicted"/>
<keyword evidence="1" id="KW-0472">Membrane</keyword>
<reference evidence="3 4" key="1">
    <citation type="submission" date="2019-03" db="EMBL/GenBank/DDBJ databases">
        <authorList>
            <person name="Gaulin E."/>
            <person name="Dumas B."/>
        </authorList>
    </citation>
    <scope>NUCLEOTIDE SEQUENCE [LARGE SCALE GENOMIC DNA]</scope>
    <source>
        <strain evidence="3">CBS 568.67</strain>
    </source>
</reference>
<dbReference type="EMBL" id="VJMH01007048">
    <property type="protein sequence ID" value="KAF0685792.1"/>
    <property type="molecule type" value="Genomic_DNA"/>
</dbReference>
<evidence type="ECO:0000313" key="4">
    <source>
        <dbReference type="Proteomes" id="UP000332933"/>
    </source>
</evidence>
<accession>A0A485LPX1</accession>
<protein>
    <submittedName>
        <fullName evidence="3">Aste57867_22400 protein</fullName>
    </submittedName>
</protein>
<name>A0A485LPX1_9STRA</name>
<evidence type="ECO:0000313" key="2">
    <source>
        <dbReference type="EMBL" id="KAF0685792.1"/>
    </source>
</evidence>
<feature type="transmembrane region" description="Helical" evidence="1">
    <location>
        <begin position="609"/>
        <end position="638"/>
    </location>
</feature>
<gene>
    <name evidence="3" type="primary">Aste57867_22400</name>
    <name evidence="2" type="ORF">As57867_022330</name>
    <name evidence="3" type="ORF">ASTE57867_22400</name>
</gene>
<keyword evidence="1" id="KW-1133">Transmembrane helix</keyword>
<reference evidence="2" key="2">
    <citation type="submission" date="2019-06" db="EMBL/GenBank/DDBJ databases">
        <title>Genomics analysis of Aphanomyces spp. identifies a new class of oomycete effector associated with host adaptation.</title>
        <authorList>
            <person name="Gaulin E."/>
        </authorList>
    </citation>
    <scope>NUCLEOTIDE SEQUENCE</scope>
    <source>
        <strain evidence="2">CBS 578.67</strain>
    </source>
</reference>
<feature type="transmembrane region" description="Helical" evidence="1">
    <location>
        <begin position="897"/>
        <end position="917"/>
    </location>
</feature>